<comment type="caution">
    <text evidence="3">The sequence shown here is derived from an EMBL/GenBank/DDBJ whole genome shotgun (WGS) entry which is preliminary data.</text>
</comment>
<dbReference type="EMBL" id="JAJOMB010000035">
    <property type="protein sequence ID" value="MCD5316861.1"/>
    <property type="molecule type" value="Genomic_DNA"/>
</dbReference>
<dbReference type="Pfam" id="PF00293">
    <property type="entry name" value="NUDIX"/>
    <property type="match status" value="1"/>
</dbReference>
<dbReference type="Gene3D" id="3.90.79.10">
    <property type="entry name" value="Nucleoside Triphosphate Pyrophosphohydrolase"/>
    <property type="match status" value="1"/>
</dbReference>
<gene>
    <name evidence="3" type="ORF">LR394_38795</name>
</gene>
<dbReference type="CDD" id="cd02883">
    <property type="entry name" value="NUDIX_Hydrolase"/>
    <property type="match status" value="1"/>
</dbReference>
<dbReference type="RefSeq" id="WP_231449710.1">
    <property type="nucleotide sequence ID" value="NZ_JAJOMB010000035.1"/>
</dbReference>
<dbReference type="InterPro" id="IPR000086">
    <property type="entry name" value="NUDIX_hydrolase_dom"/>
</dbReference>
<dbReference type="AlphaFoldDB" id="A0A9X1NNA0"/>
<accession>A0A9X1NNA0</accession>
<evidence type="ECO:0000256" key="1">
    <source>
        <dbReference type="ARBA" id="ARBA00005582"/>
    </source>
</evidence>
<organism evidence="3 4">
    <name type="scientific">Kineosporia babensis</name>
    <dbReference type="NCBI Taxonomy" id="499548"/>
    <lineage>
        <taxon>Bacteria</taxon>
        <taxon>Bacillati</taxon>
        <taxon>Actinomycetota</taxon>
        <taxon>Actinomycetes</taxon>
        <taxon>Kineosporiales</taxon>
        <taxon>Kineosporiaceae</taxon>
        <taxon>Kineosporia</taxon>
    </lineage>
</organism>
<evidence type="ECO:0000313" key="3">
    <source>
        <dbReference type="EMBL" id="MCD5316861.1"/>
    </source>
</evidence>
<reference evidence="3" key="1">
    <citation type="submission" date="2021-11" db="EMBL/GenBank/DDBJ databases">
        <title>Streptomyces corallinus and Kineosporia corallina sp. nov., two new coral-derived marine actinobacteria.</title>
        <authorList>
            <person name="Buangrab K."/>
            <person name="Sutthacheep M."/>
            <person name="Yeemin T."/>
            <person name="Harunari E."/>
            <person name="Igarashi Y."/>
            <person name="Sripreechasak P."/>
            <person name="Kanchanasin P."/>
            <person name="Tanasupawat S."/>
            <person name="Phongsopitanun W."/>
        </authorList>
    </citation>
    <scope>NUCLEOTIDE SEQUENCE</scope>
    <source>
        <strain evidence="3">JCM 31032</strain>
    </source>
</reference>
<dbReference type="SUPFAM" id="SSF55811">
    <property type="entry name" value="Nudix"/>
    <property type="match status" value="1"/>
</dbReference>
<comment type="similarity">
    <text evidence="1">Belongs to the Nudix hydrolase family.</text>
</comment>
<dbReference type="InterPro" id="IPR015797">
    <property type="entry name" value="NUDIX_hydrolase-like_dom_sf"/>
</dbReference>
<dbReference type="PROSITE" id="PS51462">
    <property type="entry name" value="NUDIX"/>
    <property type="match status" value="1"/>
</dbReference>
<name>A0A9X1NNA0_9ACTN</name>
<sequence length="144" mass="15841">MRCPAPACQPWTYLNAKPSGSAVIARGDAFLALHWAQAPALGRWDLPGGFCDADEHPGDTAVRETAQETGLKIYLRPLIGLYLGHYPWQGETHSTLNVYYLANLADKDAQPQMNDESLEAAWIPLHDTPGLAFEHQNLMLTDAV</sequence>
<feature type="domain" description="Nudix hydrolase" evidence="2">
    <location>
        <begin position="15"/>
        <end position="144"/>
    </location>
</feature>
<protein>
    <submittedName>
        <fullName evidence="3">NUDIX hydrolase</fullName>
    </submittedName>
</protein>
<dbReference type="PANTHER" id="PTHR43736">
    <property type="entry name" value="ADP-RIBOSE PYROPHOSPHATASE"/>
    <property type="match status" value="1"/>
</dbReference>
<evidence type="ECO:0000313" key="4">
    <source>
        <dbReference type="Proteomes" id="UP001138997"/>
    </source>
</evidence>
<dbReference type="GO" id="GO:0016787">
    <property type="term" value="F:hydrolase activity"/>
    <property type="evidence" value="ECO:0007669"/>
    <property type="project" value="UniProtKB-KW"/>
</dbReference>
<dbReference type="Proteomes" id="UP001138997">
    <property type="component" value="Unassembled WGS sequence"/>
</dbReference>
<proteinExistence type="inferred from homology"/>
<keyword evidence="4" id="KW-1185">Reference proteome</keyword>
<dbReference type="PANTHER" id="PTHR43736:SF1">
    <property type="entry name" value="DIHYDRONEOPTERIN TRIPHOSPHATE DIPHOSPHATASE"/>
    <property type="match status" value="1"/>
</dbReference>
<keyword evidence="3" id="KW-0378">Hydrolase</keyword>
<evidence type="ECO:0000259" key="2">
    <source>
        <dbReference type="PROSITE" id="PS51462"/>
    </source>
</evidence>